<dbReference type="Gene3D" id="1.10.20.10">
    <property type="entry name" value="Histone, subunit A"/>
    <property type="match status" value="1"/>
</dbReference>
<comment type="caution">
    <text evidence="3">The sequence shown here is derived from an EMBL/GenBank/DDBJ whole genome shotgun (WGS) entry which is preliminary data.</text>
</comment>
<feature type="compositionally biased region" description="Basic and acidic residues" evidence="1">
    <location>
        <begin position="38"/>
        <end position="48"/>
    </location>
</feature>
<keyword evidence="4" id="KW-1185">Reference proteome</keyword>
<evidence type="ECO:0000256" key="2">
    <source>
        <dbReference type="SAM" id="SignalP"/>
    </source>
</evidence>
<dbReference type="Proteomes" id="UP001159363">
    <property type="component" value="Unassembled WGS sequence"/>
</dbReference>
<accession>A0ABQ9FZ09</accession>
<reference evidence="3 4" key="1">
    <citation type="submission" date="2023-02" db="EMBL/GenBank/DDBJ databases">
        <title>LHISI_Scaffold_Assembly.</title>
        <authorList>
            <person name="Stuart O.P."/>
            <person name="Cleave R."/>
            <person name="Magrath M.J.L."/>
            <person name="Mikheyev A.S."/>
        </authorList>
    </citation>
    <scope>NUCLEOTIDE SEQUENCE [LARGE SCALE GENOMIC DNA]</scope>
    <source>
        <strain evidence="3">Daus_M_001</strain>
        <tissue evidence="3">Leg muscle</tissue>
    </source>
</reference>
<organism evidence="3 4">
    <name type="scientific">Dryococelus australis</name>
    <dbReference type="NCBI Taxonomy" id="614101"/>
    <lineage>
        <taxon>Eukaryota</taxon>
        <taxon>Metazoa</taxon>
        <taxon>Ecdysozoa</taxon>
        <taxon>Arthropoda</taxon>
        <taxon>Hexapoda</taxon>
        <taxon>Insecta</taxon>
        <taxon>Pterygota</taxon>
        <taxon>Neoptera</taxon>
        <taxon>Polyneoptera</taxon>
        <taxon>Phasmatodea</taxon>
        <taxon>Verophasmatodea</taxon>
        <taxon>Anareolatae</taxon>
        <taxon>Phasmatidae</taxon>
        <taxon>Eurycanthinae</taxon>
        <taxon>Dryococelus</taxon>
    </lineage>
</organism>
<gene>
    <name evidence="3" type="ORF">PR048_033763</name>
</gene>
<evidence type="ECO:0008006" key="5">
    <source>
        <dbReference type="Google" id="ProtNLM"/>
    </source>
</evidence>
<dbReference type="EMBL" id="JARBHB010000030">
    <property type="protein sequence ID" value="KAJ8865493.1"/>
    <property type="molecule type" value="Genomic_DNA"/>
</dbReference>
<keyword evidence="2" id="KW-0732">Signal</keyword>
<sequence length="130" mass="14737">MTKTRCFLGFVALALSRWFSLSSLSLCTSETIMSGRGKRWESEGENRKSRSRPVQELQFSQSGRESTGCWRKGQNYAERVWGQVLPSIYLAAVMEYLAAESARNWRGKCKPVITKKDEDHPTTPPAGYPQ</sequence>
<evidence type="ECO:0000313" key="3">
    <source>
        <dbReference type="EMBL" id="KAJ8865493.1"/>
    </source>
</evidence>
<feature type="chain" id="PRO_5047206162" description="Histone H2A" evidence="2">
    <location>
        <begin position="30"/>
        <end position="130"/>
    </location>
</feature>
<name>A0ABQ9FZ09_9NEOP</name>
<feature type="signal peptide" evidence="2">
    <location>
        <begin position="1"/>
        <end position="29"/>
    </location>
</feature>
<evidence type="ECO:0000256" key="1">
    <source>
        <dbReference type="SAM" id="MobiDB-lite"/>
    </source>
</evidence>
<dbReference type="InterPro" id="IPR009072">
    <property type="entry name" value="Histone-fold"/>
</dbReference>
<feature type="region of interest" description="Disordered" evidence="1">
    <location>
        <begin position="33"/>
        <end position="69"/>
    </location>
</feature>
<protein>
    <recommendedName>
        <fullName evidence="5">Histone H2A</fullName>
    </recommendedName>
</protein>
<evidence type="ECO:0000313" key="4">
    <source>
        <dbReference type="Proteomes" id="UP001159363"/>
    </source>
</evidence>
<proteinExistence type="predicted"/>